<feature type="compositionally biased region" description="Basic and acidic residues" evidence="1">
    <location>
        <begin position="81"/>
        <end position="101"/>
    </location>
</feature>
<keyword evidence="3" id="KW-1185">Reference proteome</keyword>
<evidence type="ECO:0000313" key="3">
    <source>
        <dbReference type="Proteomes" id="UP000054018"/>
    </source>
</evidence>
<feature type="region of interest" description="Disordered" evidence="1">
    <location>
        <begin position="1"/>
        <end position="54"/>
    </location>
</feature>
<dbReference type="Proteomes" id="UP000054018">
    <property type="component" value="Unassembled WGS sequence"/>
</dbReference>
<feature type="region of interest" description="Disordered" evidence="1">
    <location>
        <begin position="164"/>
        <end position="215"/>
    </location>
</feature>
<name>A0A0C9YKS2_9AGAM</name>
<organism evidence="2 3">
    <name type="scientific">Pisolithus microcarpus 441</name>
    <dbReference type="NCBI Taxonomy" id="765257"/>
    <lineage>
        <taxon>Eukaryota</taxon>
        <taxon>Fungi</taxon>
        <taxon>Dikarya</taxon>
        <taxon>Basidiomycota</taxon>
        <taxon>Agaricomycotina</taxon>
        <taxon>Agaricomycetes</taxon>
        <taxon>Agaricomycetidae</taxon>
        <taxon>Boletales</taxon>
        <taxon>Sclerodermatineae</taxon>
        <taxon>Pisolithaceae</taxon>
        <taxon>Pisolithus</taxon>
    </lineage>
</organism>
<gene>
    <name evidence="2" type="ORF">PISMIDRAFT_17301</name>
</gene>
<accession>A0A0C9YKS2</accession>
<dbReference type="EMBL" id="KN833939">
    <property type="protein sequence ID" value="KIK14424.1"/>
    <property type="molecule type" value="Genomic_DNA"/>
</dbReference>
<feature type="compositionally biased region" description="Polar residues" evidence="1">
    <location>
        <begin position="168"/>
        <end position="193"/>
    </location>
</feature>
<feature type="region of interest" description="Disordered" evidence="1">
    <location>
        <begin position="81"/>
        <end position="111"/>
    </location>
</feature>
<dbReference type="AlphaFoldDB" id="A0A0C9YKS2"/>
<dbReference type="OrthoDB" id="3181351at2759"/>
<proteinExistence type="predicted"/>
<protein>
    <submittedName>
        <fullName evidence="2">Uncharacterized protein</fullName>
    </submittedName>
</protein>
<evidence type="ECO:0000313" key="2">
    <source>
        <dbReference type="EMBL" id="KIK14424.1"/>
    </source>
</evidence>
<reference evidence="2 3" key="1">
    <citation type="submission" date="2014-04" db="EMBL/GenBank/DDBJ databases">
        <authorList>
            <consortium name="DOE Joint Genome Institute"/>
            <person name="Kuo A."/>
            <person name="Kohler A."/>
            <person name="Costa M.D."/>
            <person name="Nagy L.G."/>
            <person name="Floudas D."/>
            <person name="Copeland A."/>
            <person name="Barry K.W."/>
            <person name="Cichocki N."/>
            <person name="Veneault-Fourrey C."/>
            <person name="LaButti K."/>
            <person name="Lindquist E.A."/>
            <person name="Lipzen A."/>
            <person name="Lundell T."/>
            <person name="Morin E."/>
            <person name="Murat C."/>
            <person name="Sun H."/>
            <person name="Tunlid A."/>
            <person name="Henrissat B."/>
            <person name="Grigoriev I.V."/>
            <person name="Hibbett D.S."/>
            <person name="Martin F."/>
            <person name="Nordberg H.P."/>
            <person name="Cantor M.N."/>
            <person name="Hua S.X."/>
        </authorList>
    </citation>
    <scope>NUCLEOTIDE SEQUENCE [LARGE SCALE GENOMIC DNA]</scope>
    <source>
        <strain evidence="2 3">441</strain>
    </source>
</reference>
<evidence type="ECO:0000256" key="1">
    <source>
        <dbReference type="SAM" id="MobiDB-lite"/>
    </source>
</evidence>
<dbReference type="HOGENOM" id="CLU_1200253_0_0_1"/>
<reference evidence="3" key="2">
    <citation type="submission" date="2015-01" db="EMBL/GenBank/DDBJ databases">
        <title>Evolutionary Origins and Diversification of the Mycorrhizal Mutualists.</title>
        <authorList>
            <consortium name="DOE Joint Genome Institute"/>
            <consortium name="Mycorrhizal Genomics Consortium"/>
            <person name="Kohler A."/>
            <person name="Kuo A."/>
            <person name="Nagy L.G."/>
            <person name="Floudas D."/>
            <person name="Copeland A."/>
            <person name="Barry K.W."/>
            <person name="Cichocki N."/>
            <person name="Veneault-Fourrey C."/>
            <person name="LaButti K."/>
            <person name="Lindquist E.A."/>
            <person name="Lipzen A."/>
            <person name="Lundell T."/>
            <person name="Morin E."/>
            <person name="Murat C."/>
            <person name="Riley R."/>
            <person name="Ohm R."/>
            <person name="Sun H."/>
            <person name="Tunlid A."/>
            <person name="Henrissat B."/>
            <person name="Grigoriev I.V."/>
            <person name="Hibbett D.S."/>
            <person name="Martin F."/>
        </authorList>
    </citation>
    <scope>NUCLEOTIDE SEQUENCE [LARGE SCALE GENOMIC DNA]</scope>
    <source>
        <strain evidence="3">441</strain>
    </source>
</reference>
<sequence length="231" mass="25096">MAESVMGDSDRLASDMTGMDPTDKCLSGEALADPQGSGELSVYGQEESEDELEEGLTEMVQKQKCMQRTCTRDAVLAARDKLGGSDGADRTMDRHSMDVQKQKPSSAHLEADKQKFSRIGEVADWADKLASSKPLHTLLSQHLAASSRHAWSISSTGTSSWIKLRGTPASTRSSTRPLTPASNNPPDSETCNNDLPYIQGNDDSKHQAISNPSLRSVPCRMDTMVRIINTI</sequence>